<evidence type="ECO:0000256" key="1">
    <source>
        <dbReference type="ARBA" id="ARBA00009477"/>
    </source>
</evidence>
<dbReference type="AlphaFoldDB" id="D2QMC4"/>
<dbReference type="eggNOG" id="COG0845">
    <property type="taxonomic scope" value="Bacteria"/>
</dbReference>
<dbReference type="GO" id="GO:0060003">
    <property type="term" value="P:copper ion export"/>
    <property type="evidence" value="ECO:0007669"/>
    <property type="project" value="TreeGrafter"/>
</dbReference>
<gene>
    <name evidence="4" type="ordered locus">Slin_3176</name>
</gene>
<feature type="compositionally biased region" description="Polar residues" evidence="3">
    <location>
        <begin position="43"/>
        <end position="64"/>
    </location>
</feature>
<sequence length="426" mass="46388">MYWVIPSPTVLHKTSMHSSINLRYSLRVAVLATSVLVGAVGCQSGSSSEENKSTPNLNEQASAKDTSEKEAPGGPVMVELSQAQYDMAAIQLGQPALRPLSTTLKVNGSLDVPAQNLVSVSVPVGGYIRQIQLEPGMRIRKGQTLVVLENPEFVQLQQDYLDTKAKLEYADLEFARQQELSRDNVNALKVFQQVRANRQSLQAQLAGMAQRLTILRINPATLTPERMTRTISVPAPVSGYVTDVPTNNGRFVNPSDVLVQITNVDHLHVRLSIFEKDISRIHSGQMVRFGMGGDATLEHQGTIFLIGKSIAADRTISVLAHPEGDASHYIPGGYITAQVDVKTQPLPALPETAVIGFGGKSYVYVLDRKDAKAALYHFRQVEIKTGVRENGYIAVTLPVDLDPAKTPIVIKGGYGLLAKLNNSEEE</sequence>
<comment type="similarity">
    <text evidence="1">Belongs to the membrane fusion protein (MFP) (TC 8.A.1) family.</text>
</comment>
<evidence type="ECO:0000313" key="4">
    <source>
        <dbReference type="EMBL" id="ADB39187.1"/>
    </source>
</evidence>
<evidence type="ECO:0000256" key="2">
    <source>
        <dbReference type="ARBA" id="ARBA00022448"/>
    </source>
</evidence>
<evidence type="ECO:0000256" key="3">
    <source>
        <dbReference type="SAM" id="MobiDB-lite"/>
    </source>
</evidence>
<proteinExistence type="inferred from homology"/>
<dbReference type="Gene3D" id="2.40.50.100">
    <property type="match status" value="1"/>
</dbReference>
<dbReference type="PANTHER" id="PTHR30097:SF4">
    <property type="entry name" value="SLR6042 PROTEIN"/>
    <property type="match status" value="1"/>
</dbReference>
<dbReference type="KEGG" id="sli:Slin_3176"/>
<name>D2QMC4_SPILD</name>
<dbReference type="Proteomes" id="UP000002028">
    <property type="component" value="Chromosome"/>
</dbReference>
<dbReference type="GO" id="GO:0030313">
    <property type="term" value="C:cell envelope"/>
    <property type="evidence" value="ECO:0007669"/>
    <property type="project" value="TreeGrafter"/>
</dbReference>
<dbReference type="GO" id="GO:0016020">
    <property type="term" value="C:membrane"/>
    <property type="evidence" value="ECO:0007669"/>
    <property type="project" value="InterPro"/>
</dbReference>
<reference evidence="4 5" key="1">
    <citation type="journal article" date="2010" name="Stand. Genomic Sci.">
        <title>Complete genome sequence of Spirosoma linguale type strain (1).</title>
        <authorList>
            <person name="Lail K."/>
            <person name="Sikorski J."/>
            <person name="Saunders E."/>
            <person name="Lapidus A."/>
            <person name="Glavina Del Rio T."/>
            <person name="Copeland A."/>
            <person name="Tice H."/>
            <person name="Cheng J.-F."/>
            <person name="Lucas S."/>
            <person name="Nolan M."/>
            <person name="Bruce D."/>
            <person name="Goodwin L."/>
            <person name="Pitluck S."/>
            <person name="Ivanova N."/>
            <person name="Mavromatis K."/>
            <person name="Ovchinnikova G."/>
            <person name="Pati A."/>
            <person name="Chen A."/>
            <person name="Palaniappan K."/>
            <person name="Land M."/>
            <person name="Hauser L."/>
            <person name="Chang Y.-J."/>
            <person name="Jeffries C.D."/>
            <person name="Chain P."/>
            <person name="Brettin T."/>
            <person name="Detter J.C."/>
            <person name="Schuetze A."/>
            <person name="Rohde M."/>
            <person name="Tindall B.J."/>
            <person name="Goeker M."/>
            <person name="Bristow J."/>
            <person name="Eisen J.A."/>
            <person name="Markowitz V."/>
            <person name="Hugenholtz P."/>
            <person name="Kyrpides N.C."/>
            <person name="Klenk H.-P."/>
            <person name="Chen F."/>
        </authorList>
    </citation>
    <scope>NUCLEOTIDE SEQUENCE [LARGE SCALE GENOMIC DNA]</scope>
    <source>
        <strain evidence="5">ATCC 33905 / DSM 74 / LMG 10896 / Claus 1</strain>
    </source>
</reference>
<dbReference type="STRING" id="504472.Slin_3176"/>
<protein>
    <submittedName>
        <fullName evidence="4">Efflux transporter, RND family, MFP subunit</fullName>
    </submittedName>
</protein>
<dbReference type="GO" id="GO:0022857">
    <property type="term" value="F:transmembrane transporter activity"/>
    <property type="evidence" value="ECO:0007669"/>
    <property type="project" value="InterPro"/>
</dbReference>
<dbReference type="Gene3D" id="2.40.420.20">
    <property type="match status" value="1"/>
</dbReference>
<feature type="region of interest" description="Disordered" evidence="3">
    <location>
        <begin position="43"/>
        <end position="73"/>
    </location>
</feature>
<dbReference type="EMBL" id="CP001769">
    <property type="protein sequence ID" value="ADB39187.1"/>
    <property type="molecule type" value="Genomic_DNA"/>
</dbReference>
<dbReference type="InterPro" id="IPR051909">
    <property type="entry name" value="MFP_Cation_Efflux"/>
</dbReference>
<evidence type="ECO:0000313" key="5">
    <source>
        <dbReference type="Proteomes" id="UP000002028"/>
    </source>
</evidence>
<accession>D2QMC4</accession>
<dbReference type="GO" id="GO:0015679">
    <property type="term" value="P:plasma membrane copper ion transport"/>
    <property type="evidence" value="ECO:0007669"/>
    <property type="project" value="TreeGrafter"/>
</dbReference>
<keyword evidence="5" id="KW-1185">Reference proteome</keyword>
<dbReference type="InterPro" id="IPR006143">
    <property type="entry name" value="RND_pump_MFP"/>
</dbReference>
<dbReference type="Gene3D" id="1.10.287.470">
    <property type="entry name" value="Helix hairpin bin"/>
    <property type="match status" value="1"/>
</dbReference>
<dbReference type="NCBIfam" id="TIGR01730">
    <property type="entry name" value="RND_mfp"/>
    <property type="match status" value="1"/>
</dbReference>
<dbReference type="PANTHER" id="PTHR30097">
    <property type="entry name" value="CATION EFFLUX SYSTEM PROTEIN CUSB"/>
    <property type="match status" value="1"/>
</dbReference>
<organism evidence="4 5">
    <name type="scientific">Spirosoma linguale (strain ATCC 33905 / DSM 74 / LMG 10896 / Claus 1)</name>
    <dbReference type="NCBI Taxonomy" id="504472"/>
    <lineage>
        <taxon>Bacteria</taxon>
        <taxon>Pseudomonadati</taxon>
        <taxon>Bacteroidota</taxon>
        <taxon>Cytophagia</taxon>
        <taxon>Cytophagales</taxon>
        <taxon>Cytophagaceae</taxon>
        <taxon>Spirosoma</taxon>
    </lineage>
</organism>
<keyword evidence="2" id="KW-0813">Transport</keyword>
<dbReference type="SUPFAM" id="SSF111369">
    <property type="entry name" value="HlyD-like secretion proteins"/>
    <property type="match status" value="1"/>
</dbReference>
<dbReference type="HOGENOM" id="CLU_018816_13_2_10"/>
<dbReference type="Gene3D" id="2.40.30.170">
    <property type="match status" value="1"/>
</dbReference>